<sequence length="171" mass="18108">MGGMTAGEETRTSGDGWAAGPGGSKLWGKFGAAGLFLLAGDKVLLQHRAEWTNHGGTWGIPGGARDLHETPEEAALRETCEECAIAPADVEVLCSSVTSGPFPPAGGLPGNWTYTTVIARTRSGQPLAMEANEESNELRWVPLGEVEKLPLLGAFRQAFPALLKQIEGLRR</sequence>
<dbReference type="SUPFAM" id="SSF55811">
    <property type="entry name" value="Nudix"/>
    <property type="match status" value="1"/>
</dbReference>
<gene>
    <name evidence="4" type="ORF">CBE89_02540</name>
</gene>
<dbReference type="KEGG" id="cstr:CBE89_02540"/>
<evidence type="ECO:0000256" key="2">
    <source>
        <dbReference type="ARBA" id="ARBA00022801"/>
    </source>
</evidence>
<evidence type="ECO:0000256" key="1">
    <source>
        <dbReference type="ARBA" id="ARBA00001946"/>
    </source>
</evidence>
<dbReference type="PANTHER" id="PTHR43046:SF2">
    <property type="entry name" value="8-OXO-DGTP DIPHOSPHATASE-RELATED"/>
    <property type="match status" value="1"/>
</dbReference>
<dbReference type="GO" id="GO:0016787">
    <property type="term" value="F:hydrolase activity"/>
    <property type="evidence" value="ECO:0007669"/>
    <property type="project" value="UniProtKB-KW"/>
</dbReference>
<evidence type="ECO:0000259" key="3">
    <source>
        <dbReference type="PROSITE" id="PS51462"/>
    </source>
</evidence>
<dbReference type="PANTHER" id="PTHR43046">
    <property type="entry name" value="GDP-MANNOSE MANNOSYL HYDROLASE"/>
    <property type="match status" value="1"/>
</dbReference>
<evidence type="ECO:0000313" key="5">
    <source>
        <dbReference type="Proteomes" id="UP000250197"/>
    </source>
</evidence>
<dbReference type="PROSITE" id="PS51462">
    <property type="entry name" value="NUDIX"/>
    <property type="match status" value="1"/>
</dbReference>
<feature type="domain" description="Nudix hydrolase" evidence="3">
    <location>
        <begin position="28"/>
        <end position="165"/>
    </location>
</feature>
<dbReference type="RefSeq" id="WP_086890666.1">
    <property type="nucleotide sequence ID" value="NZ_CP021252.1"/>
</dbReference>
<dbReference type="InterPro" id="IPR000086">
    <property type="entry name" value="NUDIX_hydrolase_dom"/>
</dbReference>
<name>A0A2Z2J5P9_CORST</name>
<reference evidence="4 5" key="1">
    <citation type="submission" date="2017-05" db="EMBL/GenBank/DDBJ databases">
        <title>Complete genome sequence of Corynebacterium striatum KC-Na-1 isolated from Neophocaena asiaeorientalis in Korea.</title>
        <authorList>
            <person name="Kim J.H."/>
            <person name="Lee K."/>
        </authorList>
    </citation>
    <scope>NUCLEOTIDE SEQUENCE [LARGE SCALE GENOMIC DNA]</scope>
    <source>
        <strain evidence="4 5">KC-Na-01</strain>
    </source>
</reference>
<dbReference type="AlphaFoldDB" id="A0A2Z2J5P9"/>
<keyword evidence="2 4" id="KW-0378">Hydrolase</keyword>
<accession>A0A2Z2J5P9</accession>
<dbReference type="Gene3D" id="3.90.79.10">
    <property type="entry name" value="Nucleoside Triphosphate Pyrophosphohydrolase"/>
    <property type="match status" value="1"/>
</dbReference>
<dbReference type="Proteomes" id="UP000250197">
    <property type="component" value="Chromosome"/>
</dbReference>
<dbReference type="EMBL" id="CP021252">
    <property type="protein sequence ID" value="ART20498.1"/>
    <property type="molecule type" value="Genomic_DNA"/>
</dbReference>
<proteinExistence type="predicted"/>
<dbReference type="InterPro" id="IPR015797">
    <property type="entry name" value="NUDIX_hydrolase-like_dom_sf"/>
</dbReference>
<comment type="cofactor">
    <cofactor evidence="1">
        <name>Mg(2+)</name>
        <dbReference type="ChEBI" id="CHEBI:18420"/>
    </cofactor>
</comment>
<protein>
    <submittedName>
        <fullName evidence="4">NTP pyrophosphohydrolase</fullName>
    </submittedName>
</protein>
<dbReference type="Pfam" id="PF00293">
    <property type="entry name" value="NUDIX"/>
    <property type="match status" value="1"/>
</dbReference>
<organism evidence="4 5">
    <name type="scientific">Corynebacterium striatum</name>
    <dbReference type="NCBI Taxonomy" id="43770"/>
    <lineage>
        <taxon>Bacteria</taxon>
        <taxon>Bacillati</taxon>
        <taxon>Actinomycetota</taxon>
        <taxon>Actinomycetes</taxon>
        <taxon>Mycobacteriales</taxon>
        <taxon>Corynebacteriaceae</taxon>
        <taxon>Corynebacterium</taxon>
    </lineage>
</organism>
<evidence type="ECO:0000313" key="4">
    <source>
        <dbReference type="EMBL" id="ART20498.1"/>
    </source>
</evidence>